<dbReference type="PROSITE" id="PS50853">
    <property type="entry name" value="FN3"/>
    <property type="match status" value="1"/>
</dbReference>
<dbReference type="Gene3D" id="2.60.40.10">
    <property type="entry name" value="Immunoglobulins"/>
    <property type="match status" value="1"/>
</dbReference>
<dbReference type="InterPro" id="IPR013783">
    <property type="entry name" value="Ig-like_fold"/>
</dbReference>
<sequence length="331" mass="35911">MIQSFGTELRRDDRMQRRGQRVNCDHTLAPQVLTGHTQITTPTSPSTGWPSFLMGHTRISSPRCSVPLEEKGCILKEVMGEGVENHLVKSTLSTANRDPNPNFPAIGSLGSYEKLSSVTNLKIARTDSSLTIEWTASNSAEECLEGYELCLSAISFENTNTTCYNVSKNETSFSSNDDIYYCVNYKATVTVLGADGLKLRSSYGSLEALAPTTIDSTMIQSVSVDNVTASGATISWEPVYKDSPCALHYSVCYLEDDSAGSPGCYTMINTSDTAIKLPYLKCLTNYTVNVSAVFLDKTTSSVVTTAFRTSGAVKVVVSSMMLTMILFIASL</sequence>
<evidence type="ECO:0000313" key="2">
    <source>
        <dbReference type="EMBL" id="CAD7457667.1"/>
    </source>
</evidence>
<dbReference type="CDD" id="cd00063">
    <property type="entry name" value="FN3"/>
    <property type="match status" value="1"/>
</dbReference>
<evidence type="ECO:0000259" key="1">
    <source>
        <dbReference type="PROSITE" id="PS50853"/>
    </source>
</evidence>
<dbReference type="AlphaFoldDB" id="A0A7R9IFY9"/>
<reference evidence="2" key="1">
    <citation type="submission" date="2020-11" db="EMBL/GenBank/DDBJ databases">
        <authorList>
            <person name="Tran Van P."/>
        </authorList>
    </citation>
    <scope>NUCLEOTIDE SEQUENCE</scope>
</reference>
<accession>A0A7R9IFY9</accession>
<name>A0A7R9IFY9_9NEOP</name>
<protein>
    <recommendedName>
        <fullName evidence="1">Fibronectin type-III domain-containing protein</fullName>
    </recommendedName>
</protein>
<feature type="domain" description="Fibronectin type-III" evidence="1">
    <location>
        <begin position="218"/>
        <end position="312"/>
    </location>
</feature>
<dbReference type="InterPro" id="IPR003961">
    <property type="entry name" value="FN3_dom"/>
</dbReference>
<dbReference type="InterPro" id="IPR036116">
    <property type="entry name" value="FN3_sf"/>
</dbReference>
<dbReference type="SUPFAM" id="SSF49265">
    <property type="entry name" value="Fibronectin type III"/>
    <property type="match status" value="1"/>
</dbReference>
<dbReference type="Pfam" id="PF00041">
    <property type="entry name" value="fn3"/>
    <property type="match status" value="1"/>
</dbReference>
<gene>
    <name evidence="2" type="ORF">TTEB3V08_LOCUS5658</name>
</gene>
<dbReference type="EMBL" id="OE001832">
    <property type="protein sequence ID" value="CAD7457667.1"/>
    <property type="molecule type" value="Genomic_DNA"/>
</dbReference>
<proteinExistence type="predicted"/>
<organism evidence="2">
    <name type="scientific">Timema tahoe</name>
    <dbReference type="NCBI Taxonomy" id="61484"/>
    <lineage>
        <taxon>Eukaryota</taxon>
        <taxon>Metazoa</taxon>
        <taxon>Ecdysozoa</taxon>
        <taxon>Arthropoda</taxon>
        <taxon>Hexapoda</taxon>
        <taxon>Insecta</taxon>
        <taxon>Pterygota</taxon>
        <taxon>Neoptera</taxon>
        <taxon>Polyneoptera</taxon>
        <taxon>Phasmatodea</taxon>
        <taxon>Timematodea</taxon>
        <taxon>Timematoidea</taxon>
        <taxon>Timematidae</taxon>
        <taxon>Timema</taxon>
    </lineage>
</organism>